<feature type="region of interest" description="Disordered" evidence="1">
    <location>
        <begin position="61"/>
        <end position="97"/>
    </location>
</feature>
<keyword evidence="2" id="KW-0472">Membrane</keyword>
<evidence type="ECO:0000256" key="2">
    <source>
        <dbReference type="SAM" id="Phobius"/>
    </source>
</evidence>
<dbReference type="OrthoDB" id="9805070at2"/>
<organism evidence="3 4">
    <name type="scientific">Roseinatronobacter ekhonensis</name>
    <dbReference type="NCBI Taxonomy" id="254356"/>
    <lineage>
        <taxon>Bacteria</taxon>
        <taxon>Pseudomonadati</taxon>
        <taxon>Pseudomonadota</taxon>
        <taxon>Alphaproteobacteria</taxon>
        <taxon>Rhodobacterales</taxon>
        <taxon>Paracoccaceae</taxon>
        <taxon>Roseinatronobacter</taxon>
    </lineage>
</organism>
<accession>A0A3B0MX09</accession>
<gene>
    <name evidence="3" type="ORF">ROE7235_02102</name>
</gene>
<feature type="transmembrane region" description="Helical" evidence="2">
    <location>
        <begin position="26"/>
        <end position="46"/>
    </location>
</feature>
<evidence type="ECO:0008006" key="5">
    <source>
        <dbReference type="Google" id="ProtNLM"/>
    </source>
</evidence>
<evidence type="ECO:0000313" key="3">
    <source>
        <dbReference type="EMBL" id="SUZ32346.1"/>
    </source>
</evidence>
<reference evidence="4" key="1">
    <citation type="submission" date="2018-08" db="EMBL/GenBank/DDBJ databases">
        <authorList>
            <person name="Rodrigo-Torres L."/>
            <person name="Arahal R. D."/>
            <person name="Lucena T."/>
        </authorList>
    </citation>
    <scope>NUCLEOTIDE SEQUENCE [LARGE SCALE GENOMIC DNA]</scope>
    <source>
        <strain evidence="4">CECT 7235</strain>
    </source>
</reference>
<name>A0A3B0MX09_9RHOB</name>
<dbReference type="RefSeq" id="WP_121095357.1">
    <property type="nucleotide sequence ID" value="NZ_UIHC01000019.1"/>
</dbReference>
<keyword evidence="2" id="KW-0812">Transmembrane</keyword>
<dbReference type="EMBL" id="UIHC01000019">
    <property type="protein sequence ID" value="SUZ32346.1"/>
    <property type="molecule type" value="Genomic_DNA"/>
</dbReference>
<dbReference type="Proteomes" id="UP000272908">
    <property type="component" value="Unassembled WGS sequence"/>
</dbReference>
<evidence type="ECO:0000313" key="4">
    <source>
        <dbReference type="Proteomes" id="UP000272908"/>
    </source>
</evidence>
<keyword evidence="2" id="KW-1133">Transmembrane helix</keyword>
<evidence type="ECO:0000256" key="1">
    <source>
        <dbReference type="SAM" id="MobiDB-lite"/>
    </source>
</evidence>
<proteinExistence type="predicted"/>
<dbReference type="AlphaFoldDB" id="A0A3B0MX09"/>
<sequence>MSAVDPRFKEARRRAQGRRRTGRWRWVALAGAIIIVIGGLGVWLVLPKPALDIAVAPKAEQPVTDQPVLDGSEPETLSRPADSNLADDEDELGGPRASLDLPGDPILLVLGNAVAPQAQVKPRPDGLDASRGRGELLLARGPLLPPGERLAVALPSSQEDFAIFQGQRQRATQARARPLSGQALARPPRSVAEARAWVAAQQEADSLFYGSNTIALRPADARRVAWRDLVLRVGHQSDLAELLQLENVPQSQADGAAAAAASHLGGRVAAEGSLLALRLRGTSPEIVQMALYQDDRYIGAVAQADAPPLFTTEGPEATPLQPASDPWVQQDLPARLGEADTTAQPVVTTPRVMDALYDAGLRHGLSPGLVGQVIMLLSQTYKLDMLARPVDRFELLRTAQPAVGDASTGSALDQILFIGLQAEGLDLECYVYRPGPDRAPACYGQRRAGSTVAVAAAAPAGAGQSVIASDAVEQLVNRIIQVESAGRADAKNPLSTATGLGQFISSTWLRMMRTYRPDLTASLSRGELLALRTDPDISRAMVLNLAREGESYLRARGHDITAGRLYLAHFLGMDGAHVALSADPSADLQALFGAGVINANPFLRGHDAAYVVDWAERKMRGRSGRTARRISEPAGLAGFRKLVDAALQG</sequence>
<protein>
    <recommendedName>
        <fullName evidence="5">Transglycosylase SLT domain-containing protein</fullName>
    </recommendedName>
</protein>
<dbReference type="Gene3D" id="1.10.530.10">
    <property type="match status" value="1"/>
</dbReference>
<keyword evidence="4" id="KW-1185">Reference proteome</keyword>